<feature type="domain" description="RNA polymerase sigma-70 region 2" evidence="5">
    <location>
        <begin position="11"/>
        <end position="72"/>
    </location>
</feature>
<dbReference type="SUPFAM" id="SSF88946">
    <property type="entry name" value="Sigma2 domain of RNA polymerase sigma factors"/>
    <property type="match status" value="1"/>
</dbReference>
<dbReference type="InterPro" id="IPR013249">
    <property type="entry name" value="RNA_pol_sigma70_r4_t2"/>
</dbReference>
<dbReference type="AlphaFoldDB" id="A0A212JJY9"/>
<comment type="similarity">
    <text evidence="1">Belongs to the sigma-70 factor family. ECF subfamily.</text>
</comment>
<dbReference type="EMBL" id="FLUL01000001">
    <property type="protein sequence ID" value="SBV99746.1"/>
    <property type="molecule type" value="Genomic_DNA"/>
</dbReference>
<dbReference type="InterPro" id="IPR014284">
    <property type="entry name" value="RNA_pol_sigma-70_dom"/>
</dbReference>
<dbReference type="Pfam" id="PF04542">
    <property type="entry name" value="Sigma70_r2"/>
    <property type="match status" value="1"/>
</dbReference>
<dbReference type="SUPFAM" id="SSF88659">
    <property type="entry name" value="Sigma3 and sigma4 domains of RNA polymerase sigma factors"/>
    <property type="match status" value="1"/>
</dbReference>
<dbReference type="InterPro" id="IPR013324">
    <property type="entry name" value="RNA_pol_sigma_r3/r4-like"/>
</dbReference>
<dbReference type="NCBIfam" id="TIGR02937">
    <property type="entry name" value="sigma70-ECF"/>
    <property type="match status" value="1"/>
</dbReference>
<evidence type="ECO:0000259" key="6">
    <source>
        <dbReference type="Pfam" id="PF08281"/>
    </source>
</evidence>
<dbReference type="GeneID" id="78081457"/>
<feature type="domain" description="RNA polymerase sigma factor 70 region 4 type 2" evidence="6">
    <location>
        <begin position="114"/>
        <end position="166"/>
    </location>
</feature>
<dbReference type="PANTHER" id="PTHR43133:SF46">
    <property type="entry name" value="RNA POLYMERASE SIGMA-70 FACTOR ECF SUBFAMILY"/>
    <property type="match status" value="1"/>
</dbReference>
<dbReference type="Gene3D" id="1.10.1740.10">
    <property type="match status" value="1"/>
</dbReference>
<dbReference type="CDD" id="cd06171">
    <property type="entry name" value="Sigma70_r4"/>
    <property type="match status" value="1"/>
</dbReference>
<dbReference type="GO" id="GO:0006352">
    <property type="term" value="P:DNA-templated transcription initiation"/>
    <property type="evidence" value="ECO:0007669"/>
    <property type="project" value="InterPro"/>
</dbReference>
<dbReference type="GO" id="GO:0016987">
    <property type="term" value="F:sigma factor activity"/>
    <property type="evidence" value="ECO:0007669"/>
    <property type="project" value="UniProtKB-KW"/>
</dbReference>
<dbReference type="Pfam" id="PF08281">
    <property type="entry name" value="Sigma70_r4_2"/>
    <property type="match status" value="1"/>
</dbReference>
<dbReference type="PANTHER" id="PTHR43133">
    <property type="entry name" value="RNA POLYMERASE ECF-TYPE SIGMA FACTO"/>
    <property type="match status" value="1"/>
</dbReference>
<proteinExistence type="inferred from homology"/>
<dbReference type="NCBIfam" id="TIGR02985">
    <property type="entry name" value="Sig70_bacteroi1"/>
    <property type="match status" value="1"/>
</dbReference>
<sequence>MDLSKQVYVDLFDKYYLALVKYASSFVGTDNAEDIVQDAFVELWERRKEIEVGEHISSLLYRFVYTKSINRLKHIAVINKYSSAKIEVYNEKLKYFSPENIDVWKNIENAELKEKIDSAIDTLPPQSKSVFKLSYIYGLKNKEIAETLAISLRTVEAHLYQSRKLLKQRLSYLLRLLLVLCFFN</sequence>
<evidence type="ECO:0000256" key="3">
    <source>
        <dbReference type="ARBA" id="ARBA00023082"/>
    </source>
</evidence>
<dbReference type="RefSeq" id="WP_006842152.1">
    <property type="nucleotide sequence ID" value="NZ_LT599021.1"/>
</dbReference>
<dbReference type="InterPro" id="IPR007627">
    <property type="entry name" value="RNA_pol_sigma70_r2"/>
</dbReference>
<dbReference type="GO" id="GO:0003677">
    <property type="term" value="F:DNA binding"/>
    <property type="evidence" value="ECO:0007669"/>
    <property type="project" value="InterPro"/>
</dbReference>
<protein>
    <recommendedName>
        <fullName evidence="8">RNA polymerase sigma-70 factor</fullName>
    </recommendedName>
</protein>
<dbReference type="InterPro" id="IPR036388">
    <property type="entry name" value="WH-like_DNA-bd_sf"/>
</dbReference>
<evidence type="ECO:0000256" key="4">
    <source>
        <dbReference type="ARBA" id="ARBA00023163"/>
    </source>
</evidence>
<keyword evidence="4" id="KW-0804">Transcription</keyword>
<reference evidence="7" key="1">
    <citation type="submission" date="2016-04" db="EMBL/GenBank/DDBJ databases">
        <authorList>
            <person name="Evans L.H."/>
            <person name="Alamgir A."/>
            <person name="Owens N."/>
            <person name="Weber N.D."/>
            <person name="Virtaneva K."/>
            <person name="Barbian K."/>
            <person name="Babar A."/>
            <person name="Rosenke K."/>
        </authorList>
    </citation>
    <scope>NUCLEOTIDE SEQUENCE</scope>
    <source>
        <strain evidence="7">86-2</strain>
    </source>
</reference>
<name>A0A212JJY9_9BACT</name>
<keyword evidence="3" id="KW-0731">Sigma factor</keyword>
<evidence type="ECO:0000256" key="1">
    <source>
        <dbReference type="ARBA" id="ARBA00010641"/>
    </source>
</evidence>
<keyword evidence="2" id="KW-0805">Transcription regulation</keyword>
<accession>A0A212JJY9</accession>
<dbReference type="InterPro" id="IPR039425">
    <property type="entry name" value="RNA_pol_sigma-70-like"/>
</dbReference>
<gene>
    <name evidence="7" type="ORF">KL86DYS2_11727</name>
</gene>
<evidence type="ECO:0000259" key="5">
    <source>
        <dbReference type="Pfam" id="PF04542"/>
    </source>
</evidence>
<evidence type="ECO:0000313" key="7">
    <source>
        <dbReference type="EMBL" id="SBV99746.1"/>
    </source>
</evidence>
<organism evidence="7">
    <name type="scientific">uncultured Dysgonomonas sp</name>
    <dbReference type="NCBI Taxonomy" id="206096"/>
    <lineage>
        <taxon>Bacteria</taxon>
        <taxon>Pseudomonadati</taxon>
        <taxon>Bacteroidota</taxon>
        <taxon>Bacteroidia</taxon>
        <taxon>Bacteroidales</taxon>
        <taxon>Dysgonomonadaceae</taxon>
        <taxon>Dysgonomonas</taxon>
        <taxon>environmental samples</taxon>
    </lineage>
</organism>
<evidence type="ECO:0008006" key="8">
    <source>
        <dbReference type="Google" id="ProtNLM"/>
    </source>
</evidence>
<dbReference type="Gene3D" id="1.10.10.10">
    <property type="entry name" value="Winged helix-like DNA-binding domain superfamily/Winged helix DNA-binding domain"/>
    <property type="match status" value="1"/>
</dbReference>
<dbReference type="InterPro" id="IPR013325">
    <property type="entry name" value="RNA_pol_sigma_r2"/>
</dbReference>
<dbReference type="InterPro" id="IPR014327">
    <property type="entry name" value="RNA_pol_sigma70_bacteroid"/>
</dbReference>
<evidence type="ECO:0000256" key="2">
    <source>
        <dbReference type="ARBA" id="ARBA00023015"/>
    </source>
</evidence>